<reference evidence="1 2" key="1">
    <citation type="journal article" date="2019" name="Sci. Rep.">
        <title>Orb-weaving spider Araneus ventricosus genome elucidates the spidroin gene catalogue.</title>
        <authorList>
            <person name="Kono N."/>
            <person name="Nakamura H."/>
            <person name="Ohtoshi R."/>
            <person name="Moran D.A.P."/>
            <person name="Shinohara A."/>
            <person name="Yoshida Y."/>
            <person name="Fujiwara M."/>
            <person name="Mori M."/>
            <person name="Tomita M."/>
            <person name="Arakawa K."/>
        </authorList>
    </citation>
    <scope>NUCLEOTIDE SEQUENCE [LARGE SCALE GENOMIC DNA]</scope>
</reference>
<proteinExistence type="predicted"/>
<evidence type="ECO:0000313" key="2">
    <source>
        <dbReference type="Proteomes" id="UP000499080"/>
    </source>
</evidence>
<evidence type="ECO:0000313" key="1">
    <source>
        <dbReference type="EMBL" id="GBM09352.1"/>
    </source>
</evidence>
<name>A0A4Y2CY07_ARAVE</name>
<comment type="caution">
    <text evidence="1">The sequence shown here is derived from an EMBL/GenBank/DDBJ whole genome shotgun (WGS) entry which is preliminary data.</text>
</comment>
<dbReference type="EMBL" id="BGPR01000269">
    <property type="protein sequence ID" value="GBM09352.1"/>
    <property type="molecule type" value="Genomic_DNA"/>
</dbReference>
<protein>
    <submittedName>
        <fullName evidence="1">Uncharacterized protein</fullName>
    </submittedName>
</protein>
<dbReference type="Proteomes" id="UP000499080">
    <property type="component" value="Unassembled WGS sequence"/>
</dbReference>
<sequence length="104" mass="11488">MMCAEYHSPSNCLFIRSSTPLFYGYRNLNDGKEKVQLYSFLICSLVVQVIGSGGPSLAGGEAVWIRLERVDKQTIPGAIRKFHPGVLALSFLSFLPSRFMGDSV</sequence>
<dbReference type="AlphaFoldDB" id="A0A4Y2CY07"/>
<accession>A0A4Y2CY07</accession>
<keyword evidence="2" id="KW-1185">Reference proteome</keyword>
<organism evidence="1 2">
    <name type="scientific">Araneus ventricosus</name>
    <name type="common">Orbweaver spider</name>
    <name type="synonym">Epeira ventricosa</name>
    <dbReference type="NCBI Taxonomy" id="182803"/>
    <lineage>
        <taxon>Eukaryota</taxon>
        <taxon>Metazoa</taxon>
        <taxon>Ecdysozoa</taxon>
        <taxon>Arthropoda</taxon>
        <taxon>Chelicerata</taxon>
        <taxon>Arachnida</taxon>
        <taxon>Araneae</taxon>
        <taxon>Araneomorphae</taxon>
        <taxon>Entelegynae</taxon>
        <taxon>Araneoidea</taxon>
        <taxon>Araneidae</taxon>
        <taxon>Araneus</taxon>
    </lineage>
</organism>
<gene>
    <name evidence="1" type="ORF">AVEN_184063_1</name>
</gene>